<organism evidence="1 2">
    <name type="scientific">Rousettus aegyptiacus</name>
    <name type="common">Egyptian fruit bat</name>
    <name type="synonym">Pteropus aegyptiacus</name>
    <dbReference type="NCBI Taxonomy" id="9407"/>
    <lineage>
        <taxon>Eukaryota</taxon>
        <taxon>Metazoa</taxon>
        <taxon>Chordata</taxon>
        <taxon>Craniata</taxon>
        <taxon>Vertebrata</taxon>
        <taxon>Euteleostomi</taxon>
        <taxon>Mammalia</taxon>
        <taxon>Eutheria</taxon>
        <taxon>Laurasiatheria</taxon>
        <taxon>Chiroptera</taxon>
        <taxon>Yinpterochiroptera</taxon>
        <taxon>Pteropodoidea</taxon>
        <taxon>Pteropodidae</taxon>
        <taxon>Rousettinae</taxon>
        <taxon>Rousettus</taxon>
    </lineage>
</organism>
<dbReference type="EMBL" id="JACASE010000004">
    <property type="protein sequence ID" value="KAF6474923.1"/>
    <property type="molecule type" value="Genomic_DNA"/>
</dbReference>
<dbReference type="AlphaFoldDB" id="A0A7J8HRJ1"/>
<dbReference type="Proteomes" id="UP000593571">
    <property type="component" value="Unassembled WGS sequence"/>
</dbReference>
<evidence type="ECO:0000313" key="1">
    <source>
        <dbReference type="EMBL" id="KAF6474923.1"/>
    </source>
</evidence>
<comment type="caution">
    <text evidence="1">The sequence shown here is derived from an EMBL/GenBank/DDBJ whole genome shotgun (WGS) entry which is preliminary data.</text>
</comment>
<name>A0A7J8HRJ1_ROUAE</name>
<gene>
    <name evidence="1" type="ORF">HJG63_011042</name>
</gene>
<proteinExistence type="predicted"/>
<reference evidence="1 2" key="1">
    <citation type="journal article" date="2020" name="Nature">
        <title>Six reference-quality genomes reveal evolution of bat adaptations.</title>
        <authorList>
            <person name="Jebb D."/>
            <person name="Huang Z."/>
            <person name="Pippel M."/>
            <person name="Hughes G.M."/>
            <person name="Lavrichenko K."/>
            <person name="Devanna P."/>
            <person name="Winkler S."/>
            <person name="Jermiin L.S."/>
            <person name="Skirmuntt E.C."/>
            <person name="Katzourakis A."/>
            <person name="Burkitt-Gray L."/>
            <person name="Ray D.A."/>
            <person name="Sullivan K.A.M."/>
            <person name="Roscito J.G."/>
            <person name="Kirilenko B.M."/>
            <person name="Davalos L.M."/>
            <person name="Corthals A.P."/>
            <person name="Power M.L."/>
            <person name="Jones G."/>
            <person name="Ransome R.D."/>
            <person name="Dechmann D.K.N."/>
            <person name="Locatelli A.G."/>
            <person name="Puechmaille S.J."/>
            <person name="Fedrigo O."/>
            <person name="Jarvis E.D."/>
            <person name="Hiller M."/>
            <person name="Vernes S.C."/>
            <person name="Myers E.W."/>
            <person name="Teeling E.C."/>
        </authorList>
    </citation>
    <scope>NUCLEOTIDE SEQUENCE [LARGE SCALE GENOMIC DNA]</scope>
    <source>
        <strain evidence="1">MRouAeg1</strain>
        <tissue evidence="1">Muscle</tissue>
    </source>
</reference>
<sequence>MVSVSLSSYFDGLSMSVSMYEAKLLSLPVLLLWICEVGVQWHSPEGFSCRPNLAQASTPPGPPVKIQQAIHRCCVYSCLKRPHQKPRPAASTSVSLGAAHQEAPDSLRLYLDVTWAGLRVGGGGYSRNPLGEATSVVQSNDLTAMVGPSLHIGREEGSTGNNGYRWHFCSEQVSPQLSLRQCLPVSP</sequence>
<evidence type="ECO:0000313" key="2">
    <source>
        <dbReference type="Proteomes" id="UP000593571"/>
    </source>
</evidence>
<keyword evidence="2" id="KW-1185">Reference proteome</keyword>
<accession>A0A7J8HRJ1</accession>
<protein>
    <submittedName>
        <fullName evidence="1">Uncharacterized protein</fullName>
    </submittedName>
</protein>